<name>A0AAD7I0C3_9AGAR</name>
<dbReference type="EMBL" id="JARKIB010000153">
    <property type="protein sequence ID" value="KAJ7731356.1"/>
    <property type="molecule type" value="Genomic_DNA"/>
</dbReference>
<dbReference type="Proteomes" id="UP001215598">
    <property type="component" value="Unassembled WGS sequence"/>
</dbReference>
<dbReference type="AlphaFoldDB" id="A0AAD7I0C3"/>
<protein>
    <submittedName>
        <fullName evidence="1">Uncharacterized protein</fullName>
    </submittedName>
</protein>
<keyword evidence="2" id="KW-1185">Reference proteome</keyword>
<comment type="caution">
    <text evidence="1">The sequence shown here is derived from an EMBL/GenBank/DDBJ whole genome shotgun (WGS) entry which is preliminary data.</text>
</comment>
<organism evidence="1 2">
    <name type="scientific">Mycena metata</name>
    <dbReference type="NCBI Taxonomy" id="1033252"/>
    <lineage>
        <taxon>Eukaryota</taxon>
        <taxon>Fungi</taxon>
        <taxon>Dikarya</taxon>
        <taxon>Basidiomycota</taxon>
        <taxon>Agaricomycotina</taxon>
        <taxon>Agaricomycetes</taxon>
        <taxon>Agaricomycetidae</taxon>
        <taxon>Agaricales</taxon>
        <taxon>Marasmiineae</taxon>
        <taxon>Mycenaceae</taxon>
        <taxon>Mycena</taxon>
    </lineage>
</organism>
<reference evidence="1" key="1">
    <citation type="submission" date="2023-03" db="EMBL/GenBank/DDBJ databases">
        <title>Massive genome expansion in bonnet fungi (Mycena s.s.) driven by repeated elements and novel gene families across ecological guilds.</title>
        <authorList>
            <consortium name="Lawrence Berkeley National Laboratory"/>
            <person name="Harder C.B."/>
            <person name="Miyauchi S."/>
            <person name="Viragh M."/>
            <person name="Kuo A."/>
            <person name="Thoen E."/>
            <person name="Andreopoulos B."/>
            <person name="Lu D."/>
            <person name="Skrede I."/>
            <person name="Drula E."/>
            <person name="Henrissat B."/>
            <person name="Morin E."/>
            <person name="Kohler A."/>
            <person name="Barry K."/>
            <person name="LaButti K."/>
            <person name="Morin E."/>
            <person name="Salamov A."/>
            <person name="Lipzen A."/>
            <person name="Mereny Z."/>
            <person name="Hegedus B."/>
            <person name="Baldrian P."/>
            <person name="Stursova M."/>
            <person name="Weitz H."/>
            <person name="Taylor A."/>
            <person name="Grigoriev I.V."/>
            <person name="Nagy L.G."/>
            <person name="Martin F."/>
            <person name="Kauserud H."/>
        </authorList>
    </citation>
    <scope>NUCLEOTIDE SEQUENCE</scope>
    <source>
        <strain evidence="1">CBHHK182m</strain>
    </source>
</reference>
<proteinExistence type="predicted"/>
<gene>
    <name evidence="1" type="ORF">B0H16DRAFT_1733297</name>
</gene>
<evidence type="ECO:0000313" key="2">
    <source>
        <dbReference type="Proteomes" id="UP001215598"/>
    </source>
</evidence>
<sequence>MYKEQAYTDARWMRSPDLAMGLTHQRSFLHAGVPSARPYSRPPLARLRAFDGLRIKALPHPNWVIHLLFALLRVATLHPEDRASKVSIRFAVVVTVPHPRFTPFTSVGPHTTYEPFYISPAVAAPPTGLFHSPGRLQKPLSLTGYRMLGQTVQQARLFPPPPPLGSRLLLRPISPVPSAPSLFITSIPTHPAPQPRSTGLRSSLTASLALHPPPQRGFIALYG</sequence>
<accession>A0AAD7I0C3</accession>
<evidence type="ECO:0000313" key="1">
    <source>
        <dbReference type="EMBL" id="KAJ7731356.1"/>
    </source>
</evidence>